<evidence type="ECO:0000313" key="3">
    <source>
        <dbReference type="Proteomes" id="UP001597114"/>
    </source>
</evidence>
<evidence type="ECO:0008006" key="4">
    <source>
        <dbReference type="Google" id="ProtNLM"/>
    </source>
</evidence>
<gene>
    <name evidence="2" type="ORF">ACFSJD_17220</name>
</gene>
<comment type="caution">
    <text evidence="2">The sequence shown here is derived from an EMBL/GenBank/DDBJ whole genome shotgun (WGS) entry which is preliminary data.</text>
</comment>
<dbReference type="RefSeq" id="WP_344719320.1">
    <property type="nucleotide sequence ID" value="NZ_BAAAUS010000004.1"/>
</dbReference>
<organism evidence="2 3">
    <name type="scientific">Pseudonocardia yunnanensis</name>
    <dbReference type="NCBI Taxonomy" id="58107"/>
    <lineage>
        <taxon>Bacteria</taxon>
        <taxon>Bacillati</taxon>
        <taxon>Actinomycetota</taxon>
        <taxon>Actinomycetes</taxon>
        <taxon>Pseudonocardiales</taxon>
        <taxon>Pseudonocardiaceae</taxon>
        <taxon>Pseudonocardia</taxon>
    </lineage>
</organism>
<feature type="compositionally biased region" description="Basic and acidic residues" evidence="1">
    <location>
        <begin position="1"/>
        <end position="11"/>
    </location>
</feature>
<accession>A0ABW4EY61</accession>
<protein>
    <recommendedName>
        <fullName evidence="4">PepSY domain-containing protein</fullName>
    </recommendedName>
</protein>
<evidence type="ECO:0000256" key="1">
    <source>
        <dbReference type="SAM" id="MobiDB-lite"/>
    </source>
</evidence>
<dbReference type="Proteomes" id="UP001597114">
    <property type="component" value="Unassembled WGS sequence"/>
</dbReference>
<evidence type="ECO:0000313" key="2">
    <source>
        <dbReference type="EMBL" id="MFD1519240.1"/>
    </source>
</evidence>
<name>A0ABW4EY61_9PSEU</name>
<proteinExistence type="predicted"/>
<keyword evidence="3" id="KW-1185">Reference proteome</keyword>
<feature type="region of interest" description="Disordered" evidence="1">
    <location>
        <begin position="1"/>
        <end position="21"/>
    </location>
</feature>
<reference evidence="3" key="1">
    <citation type="journal article" date="2019" name="Int. J. Syst. Evol. Microbiol.">
        <title>The Global Catalogue of Microorganisms (GCM) 10K type strain sequencing project: providing services to taxonomists for standard genome sequencing and annotation.</title>
        <authorList>
            <consortium name="The Broad Institute Genomics Platform"/>
            <consortium name="The Broad Institute Genome Sequencing Center for Infectious Disease"/>
            <person name="Wu L."/>
            <person name="Ma J."/>
        </authorList>
    </citation>
    <scope>NUCLEOTIDE SEQUENCE [LARGE SCALE GENOMIC DNA]</scope>
    <source>
        <strain evidence="3">CCM 7043</strain>
    </source>
</reference>
<sequence>MAAIEDERRPDGYPANWPQPEPPLEAAVGQVAQDVAAVYEAGGFRVDLFDLDTDWKASLDLRGDRIRIWHRDGRVVSARQC</sequence>
<dbReference type="EMBL" id="JBHUCO010000016">
    <property type="protein sequence ID" value="MFD1519240.1"/>
    <property type="molecule type" value="Genomic_DNA"/>
</dbReference>